<dbReference type="SUPFAM" id="SSF52129">
    <property type="entry name" value="Caspase-like"/>
    <property type="match status" value="1"/>
</dbReference>
<dbReference type="InterPro" id="IPR029031">
    <property type="entry name" value="Gingipain_N_sf"/>
</dbReference>
<dbReference type="EMBL" id="JAKZGS010000012">
    <property type="protein sequence ID" value="MCH7399076.1"/>
    <property type="molecule type" value="Genomic_DNA"/>
</dbReference>
<evidence type="ECO:0000313" key="4">
    <source>
        <dbReference type="Proteomes" id="UP001165488"/>
    </source>
</evidence>
<dbReference type="Proteomes" id="UP001165488">
    <property type="component" value="Unassembled WGS sequence"/>
</dbReference>
<comment type="caution">
    <text evidence="3">The sequence shown here is derived from an EMBL/GenBank/DDBJ whole genome shotgun (WGS) entry which is preliminary data.</text>
</comment>
<evidence type="ECO:0000313" key="3">
    <source>
        <dbReference type="EMBL" id="MCH7399076.1"/>
    </source>
</evidence>
<dbReference type="InterPro" id="IPR029030">
    <property type="entry name" value="Caspase-like_dom_sf"/>
</dbReference>
<dbReference type="CDD" id="cd02258">
    <property type="entry name" value="Peptidase_C25_N"/>
    <property type="match status" value="1"/>
</dbReference>
<dbReference type="Gene3D" id="3.40.50.1460">
    <property type="match status" value="1"/>
</dbReference>
<name>A0ABS9UR32_9BACT</name>
<evidence type="ECO:0000259" key="2">
    <source>
        <dbReference type="Pfam" id="PF01364"/>
    </source>
</evidence>
<sequence length="1088" mass="121643">METAYKISIKAILLCSSFVLFFGNISEAQSQYFKFPITESGVYKISQSQLNQIGISGLENISIFGNPGILPQKLDSLDLTLREIPTKLIGNELFFYLEGPHIIEPKTNDWNYLHHHYTDTTFYLITNQAPSIRIQEVQQSQTNFNGNLHQILVKKEENQNILSSGRNWYGNPFYGGQSYNHSFAIQAGNLGFGIVKAKVMAQSLQENKLNLTINGQSIADISIPAIPNATYGVKGREETIISNFPIPPNPSATMRLTQQTADFNGAAHIDYVSIAVPFSNNNLPNGLFFNISSSPISIAPIGNQEMFSITDGYGIKHIINKSEVLPNEKLAVFDPKAIRNIPTPITATLHLREKQLTQSLIIICPESLKSQAERLANHKNSIGISSKVVTLPEVFDAFGYGTYDITAIRNFLSYHYLNNRQIKNVLFFGKGTIDYKKKIAGGRPNLIPSYSSRSSLNPLSTYSSDDYFGFLEIGQGEWEENNSGDETLKIGVGRIPAINIQEAREAVDKIITYETKIDNQGDWKRKIALFADDGDNNIHLNDAESHARYLTENHPEYIVDKLYLDRYEQVRNGGRQSSPQAKEALQKTIEDGALILNYVGHGNETTLTAERVFQTSDLRDWVDNPLLPLVVTATCEFGRHDSPFVRSGAEEMLFAENKGAIALLTTGRPVFSSSNFALNKAFIEAVFQKENGESLDLGEIFKRTKNNSSNGAFNRNFSLLGDPSLKLAMPELSSDVKEVIDIDLEIEVDTLRALQKILVKGKIKDPLTQSSILNAKGTYKLVLFDKKETRQTLGDESSQVNFEVEGNILFQGIGDINDGVFETEIFLPQNIRIEFGEGLIRVFAELDNNQEAMSAKKTIVGGVNQAIPDDTEGPLIEMLFGNEYGENLTEFSAYNIRLMANLSDESGINISSANIDQSIAMRINDGQTIYLNEFYNSIENSYKKGRILIPVEGLEEGINTISLEAWDNVGNSSVVKRDIMVVGSTKVQILKSTIYPNPSSDFSKFKIEHNRAGENLMLHLRVFSISGHEIYKASKRYVKADYILDDFEWIFFHSKTKYPTKGTYIYELELVSEIDNTSDKKSGKIIIK</sequence>
<organism evidence="3 4">
    <name type="scientific">Belliella calami</name>
    <dbReference type="NCBI Taxonomy" id="2923436"/>
    <lineage>
        <taxon>Bacteria</taxon>
        <taxon>Pseudomonadati</taxon>
        <taxon>Bacteroidota</taxon>
        <taxon>Cytophagia</taxon>
        <taxon>Cytophagales</taxon>
        <taxon>Cyclobacteriaceae</taxon>
        <taxon>Belliella</taxon>
    </lineage>
</organism>
<dbReference type="RefSeq" id="WP_241275580.1">
    <property type="nucleotide sequence ID" value="NZ_JAKZGS010000012.1"/>
</dbReference>
<gene>
    <name evidence="3" type="primary">porU</name>
    <name evidence="3" type="ORF">MM236_13810</name>
</gene>
<evidence type="ECO:0000256" key="1">
    <source>
        <dbReference type="ARBA" id="ARBA00022729"/>
    </source>
</evidence>
<proteinExistence type="predicted"/>
<reference evidence="3" key="1">
    <citation type="submission" date="2022-03" db="EMBL/GenBank/DDBJ databases">
        <title>De novo assembled genomes of Belliella spp. (Cyclobacteriaceae) strains.</title>
        <authorList>
            <person name="Szabo A."/>
            <person name="Korponai K."/>
            <person name="Felfoldi T."/>
        </authorList>
    </citation>
    <scope>NUCLEOTIDE SEQUENCE</scope>
    <source>
        <strain evidence="3">DSM 107340</strain>
    </source>
</reference>
<keyword evidence="4" id="KW-1185">Reference proteome</keyword>
<protein>
    <submittedName>
        <fullName evidence="3">Type IX secretion system sortase PorU</fullName>
    </submittedName>
</protein>
<dbReference type="NCBIfam" id="NF033707">
    <property type="entry name" value="T9SS_sortase"/>
    <property type="match status" value="1"/>
</dbReference>
<dbReference type="Pfam" id="PF01364">
    <property type="entry name" value="Peptidase_C25"/>
    <property type="match status" value="1"/>
</dbReference>
<dbReference type="InterPro" id="IPR001769">
    <property type="entry name" value="Gingipain"/>
</dbReference>
<keyword evidence="1" id="KW-0732">Signal</keyword>
<dbReference type="Gene3D" id="3.40.50.10390">
    <property type="entry name" value="Gingipain r, domain 1"/>
    <property type="match status" value="1"/>
</dbReference>
<feature type="domain" description="Gingipain" evidence="2">
    <location>
        <begin position="361"/>
        <end position="727"/>
    </location>
</feature>
<accession>A0ABS9UR32</accession>